<feature type="domain" description="Condensation" evidence="1">
    <location>
        <begin position="13"/>
        <end position="415"/>
    </location>
</feature>
<dbReference type="EMBL" id="FONR01000010">
    <property type="protein sequence ID" value="SFF64575.1"/>
    <property type="molecule type" value="Genomic_DNA"/>
</dbReference>
<accession>A0A1I2KC06</accession>
<reference evidence="2 3" key="1">
    <citation type="submission" date="2016-10" db="EMBL/GenBank/DDBJ databases">
        <authorList>
            <person name="de Groot N.N."/>
        </authorList>
    </citation>
    <scope>NUCLEOTIDE SEQUENCE [LARGE SCALE GENOMIC DNA]</scope>
    <source>
        <strain evidence="2 3">OK461</strain>
    </source>
</reference>
<protein>
    <submittedName>
        <fullName evidence="2">Condensation domain-containing protein</fullName>
    </submittedName>
</protein>
<dbReference type="SUPFAM" id="SSF52777">
    <property type="entry name" value="CoA-dependent acyltransferases"/>
    <property type="match status" value="2"/>
</dbReference>
<dbReference type="Gene3D" id="3.30.559.30">
    <property type="entry name" value="Nonribosomal peptide synthetase, condensation domain"/>
    <property type="match status" value="1"/>
</dbReference>
<dbReference type="InterPro" id="IPR023213">
    <property type="entry name" value="CAT-like_dom_sf"/>
</dbReference>
<proteinExistence type="predicted"/>
<dbReference type="GO" id="GO:0008610">
    <property type="term" value="P:lipid biosynthetic process"/>
    <property type="evidence" value="ECO:0007669"/>
    <property type="project" value="UniProtKB-ARBA"/>
</dbReference>
<evidence type="ECO:0000313" key="2">
    <source>
        <dbReference type="EMBL" id="SFF64575.1"/>
    </source>
</evidence>
<dbReference type="GO" id="GO:0003824">
    <property type="term" value="F:catalytic activity"/>
    <property type="evidence" value="ECO:0007669"/>
    <property type="project" value="InterPro"/>
</dbReference>
<organism evidence="2 3">
    <name type="scientific">Streptomyces mirabilis</name>
    <dbReference type="NCBI Taxonomy" id="68239"/>
    <lineage>
        <taxon>Bacteria</taxon>
        <taxon>Bacillati</taxon>
        <taxon>Actinomycetota</taxon>
        <taxon>Actinomycetes</taxon>
        <taxon>Kitasatosporales</taxon>
        <taxon>Streptomycetaceae</taxon>
        <taxon>Streptomyces</taxon>
    </lineage>
</organism>
<dbReference type="Gene3D" id="3.30.559.10">
    <property type="entry name" value="Chloramphenicol acetyltransferase-like domain"/>
    <property type="match status" value="1"/>
</dbReference>
<evidence type="ECO:0000259" key="1">
    <source>
        <dbReference type="Pfam" id="PF00668"/>
    </source>
</evidence>
<dbReference type="AlphaFoldDB" id="A0A1I2KC06"/>
<gene>
    <name evidence="2" type="ORF">SAMN02787118_11016</name>
</gene>
<evidence type="ECO:0000313" key="3">
    <source>
        <dbReference type="Proteomes" id="UP000181942"/>
    </source>
</evidence>
<dbReference type="InterPro" id="IPR001242">
    <property type="entry name" value="Condensation_dom"/>
</dbReference>
<name>A0A1I2KC06_9ACTN</name>
<sequence length="442" mass="49283">MPRLTALRVRTPFPLTYEQEWFHTKTLSSGWSHKNTQLAFEILGGLDTDALAAAVRAFVVRHDALHLQMDPVPGPHPLQWTRGIEAEEEVVRRVKVKAASPAQFSHYASVLLSRDCVTPWSYGTQRPFVIRLLRYDENHHALLATFQNLVFDGRAHHLFGHEVWRDYQTLRDGGSPPDTAPSFADAAVRQRERTSERLREQAQANWRERLAFMTRVSWPRTGHAEADTAEGGMVSAELPAATVTALRGLCAEFRFTVLQSAVGLFVTALATRTGMSEVGLWTSMDSRASRDMDVVGMFAGSCPLTLRDAGADVFSVRTQVRDQLLNGLRHQRLDAEDLTALTREAEETGGAPVSRDIYVNLRRFEGNSAVADGIGGLRITADAYPLHRITFHDTFALHLRCTEFRDRLCVDLLYDGHRADRRLARSVLDDMLAGLAATVPAG</sequence>
<dbReference type="Proteomes" id="UP000181942">
    <property type="component" value="Unassembled WGS sequence"/>
</dbReference>
<dbReference type="Pfam" id="PF00668">
    <property type="entry name" value="Condensation"/>
    <property type="match status" value="1"/>
</dbReference>